<organism evidence="5 6">
    <name type="scientific">Amycolatopsis bartoniae</name>
    <dbReference type="NCBI Taxonomy" id="941986"/>
    <lineage>
        <taxon>Bacteria</taxon>
        <taxon>Bacillati</taxon>
        <taxon>Actinomycetota</taxon>
        <taxon>Actinomycetes</taxon>
        <taxon>Pseudonocardiales</taxon>
        <taxon>Pseudonocardiaceae</taxon>
        <taxon>Amycolatopsis</taxon>
    </lineage>
</organism>
<dbReference type="InterPro" id="IPR036390">
    <property type="entry name" value="WH_DNA-bd_sf"/>
</dbReference>
<dbReference type="AlphaFoldDB" id="A0A8H9ITV8"/>
<protein>
    <submittedName>
        <fullName evidence="5">Transcriptional regulator</fullName>
    </submittedName>
</protein>
<dbReference type="SUPFAM" id="SSF46785">
    <property type="entry name" value="Winged helix' DNA-binding domain"/>
    <property type="match status" value="1"/>
</dbReference>
<dbReference type="GO" id="GO:0003677">
    <property type="term" value="F:DNA binding"/>
    <property type="evidence" value="ECO:0007669"/>
    <property type="project" value="UniProtKB-KW"/>
</dbReference>
<proteinExistence type="predicted"/>
<sequence length="331" mass="36132">MPDTLGTMPRLRMHFTADDLARTRIVAEPHPMWELVLSLHKARLSRPRSRYADWREFSLPRLGSPAHRRHLDLLTTLVPPRGNFPDFLTPVCAAGEFGAALDTVLSTPKARLRQEMAALVGPRRVSPVVTRLAEGSLDGLRELAEAVSWYHCTVVEPYWQSVRRTVGADRGARVADLSEGGVERLLSRLPHGRWTPPVLECLYPVDRDLELGGRGLQLIPSYFCHANPVTFIDSELPPVLVYPAADLPVPRDGTASLVALLGETRAQVLRALSVPRSTTSVARHVVTSAASASKHAAVLREAGLVTSTREGHAVLHQVTPLGRALLDAVGG</sequence>
<gene>
    <name evidence="5" type="ORF">GCM10017566_26730</name>
</gene>
<keyword evidence="6" id="KW-1185">Reference proteome</keyword>
<evidence type="ECO:0000256" key="1">
    <source>
        <dbReference type="ARBA" id="ARBA00023015"/>
    </source>
</evidence>
<keyword evidence="2" id="KW-0238">DNA-binding</keyword>
<reference evidence="5" key="1">
    <citation type="journal article" date="2014" name="Int. J. Syst. Evol. Microbiol.">
        <title>Complete genome sequence of Corynebacterium casei LMG S-19264T (=DSM 44701T), isolated from a smear-ripened cheese.</title>
        <authorList>
            <consortium name="US DOE Joint Genome Institute (JGI-PGF)"/>
            <person name="Walter F."/>
            <person name="Albersmeier A."/>
            <person name="Kalinowski J."/>
            <person name="Ruckert C."/>
        </authorList>
    </citation>
    <scope>NUCLEOTIDE SEQUENCE</scope>
    <source>
        <strain evidence="5">CGMCC 4.7679</strain>
    </source>
</reference>
<dbReference type="EMBL" id="BNAV01000003">
    <property type="protein sequence ID" value="GHF52086.1"/>
    <property type="molecule type" value="Genomic_DNA"/>
</dbReference>
<name>A0A8H9ITV8_9PSEU</name>
<evidence type="ECO:0000313" key="5">
    <source>
        <dbReference type="EMBL" id="GHF52086.1"/>
    </source>
</evidence>
<dbReference type="GO" id="GO:0003700">
    <property type="term" value="F:DNA-binding transcription factor activity"/>
    <property type="evidence" value="ECO:0007669"/>
    <property type="project" value="InterPro"/>
</dbReference>
<accession>A0A8H9ITV8</accession>
<evidence type="ECO:0000259" key="4">
    <source>
        <dbReference type="SMART" id="SM00418"/>
    </source>
</evidence>
<reference evidence="5" key="2">
    <citation type="submission" date="2020-09" db="EMBL/GenBank/DDBJ databases">
        <authorList>
            <person name="Sun Q."/>
            <person name="Zhou Y."/>
        </authorList>
    </citation>
    <scope>NUCLEOTIDE SEQUENCE</scope>
    <source>
        <strain evidence="5">CGMCC 4.7679</strain>
    </source>
</reference>
<dbReference type="InterPro" id="IPR036388">
    <property type="entry name" value="WH-like_DNA-bd_sf"/>
</dbReference>
<keyword evidence="3" id="KW-0804">Transcription</keyword>
<evidence type="ECO:0000256" key="2">
    <source>
        <dbReference type="ARBA" id="ARBA00023125"/>
    </source>
</evidence>
<dbReference type="PRINTS" id="PR00778">
    <property type="entry name" value="HTHARSR"/>
</dbReference>
<dbReference type="SMART" id="SM00418">
    <property type="entry name" value="HTH_ARSR"/>
    <property type="match status" value="1"/>
</dbReference>
<feature type="domain" description="HTH arsR-type" evidence="4">
    <location>
        <begin position="255"/>
        <end position="330"/>
    </location>
</feature>
<evidence type="ECO:0000313" key="6">
    <source>
        <dbReference type="Proteomes" id="UP000658656"/>
    </source>
</evidence>
<keyword evidence="1" id="KW-0805">Transcription regulation</keyword>
<comment type="caution">
    <text evidence="5">The sequence shown here is derived from an EMBL/GenBank/DDBJ whole genome shotgun (WGS) entry which is preliminary data.</text>
</comment>
<dbReference type="Gene3D" id="1.10.10.10">
    <property type="entry name" value="Winged helix-like DNA-binding domain superfamily/Winged helix DNA-binding domain"/>
    <property type="match status" value="1"/>
</dbReference>
<dbReference type="InterPro" id="IPR001845">
    <property type="entry name" value="HTH_ArsR_DNA-bd_dom"/>
</dbReference>
<dbReference type="PANTHER" id="PTHR43132:SF8">
    <property type="entry name" value="HTH-TYPE TRANSCRIPTIONAL REGULATOR KMTR"/>
    <property type="match status" value="1"/>
</dbReference>
<evidence type="ECO:0000256" key="3">
    <source>
        <dbReference type="ARBA" id="ARBA00023163"/>
    </source>
</evidence>
<dbReference type="PANTHER" id="PTHR43132">
    <property type="entry name" value="ARSENICAL RESISTANCE OPERON REPRESSOR ARSR-RELATED"/>
    <property type="match status" value="1"/>
</dbReference>
<dbReference type="InterPro" id="IPR051011">
    <property type="entry name" value="Metal_resp_trans_reg"/>
</dbReference>
<dbReference type="Proteomes" id="UP000658656">
    <property type="component" value="Unassembled WGS sequence"/>
</dbReference>